<dbReference type="OMA" id="GYMVHVG"/>
<dbReference type="PANTHER" id="PTHR12289:SF41">
    <property type="entry name" value="FAILED AXON CONNECTIONS-RELATED"/>
    <property type="match status" value="1"/>
</dbReference>
<evidence type="ECO:0000256" key="6">
    <source>
        <dbReference type="ARBA" id="ARBA00023128"/>
    </source>
</evidence>
<organism evidence="12 13">
    <name type="scientific">Gloeophyllum trabeum (strain ATCC 11539 / FP-39264 / Madison 617)</name>
    <name type="common">Brown rot fungus</name>
    <dbReference type="NCBI Taxonomy" id="670483"/>
    <lineage>
        <taxon>Eukaryota</taxon>
        <taxon>Fungi</taxon>
        <taxon>Dikarya</taxon>
        <taxon>Basidiomycota</taxon>
        <taxon>Agaricomycotina</taxon>
        <taxon>Agaricomycetes</taxon>
        <taxon>Gloeophyllales</taxon>
        <taxon>Gloeophyllaceae</taxon>
        <taxon>Gloeophyllum</taxon>
    </lineage>
</organism>
<feature type="region of interest" description="Disordered" evidence="8">
    <location>
        <begin position="361"/>
        <end position="386"/>
    </location>
</feature>
<dbReference type="AlphaFoldDB" id="S7RY56"/>
<dbReference type="GO" id="GO:0015031">
    <property type="term" value="P:protein transport"/>
    <property type="evidence" value="ECO:0007669"/>
    <property type="project" value="UniProtKB-KW"/>
</dbReference>
<feature type="chain" id="PRO_5004544301" description="Mitochondrial outer membrane transport complex Sam37/metaxin N-terminal domain-containing protein" evidence="9">
    <location>
        <begin position="18"/>
        <end position="386"/>
    </location>
</feature>
<evidence type="ECO:0000256" key="9">
    <source>
        <dbReference type="SAM" id="SignalP"/>
    </source>
</evidence>
<comment type="similarity">
    <text evidence="2">Belongs to the metaxin family.</text>
</comment>
<reference evidence="12 13" key="1">
    <citation type="journal article" date="2012" name="Science">
        <title>The Paleozoic origin of enzymatic lignin decomposition reconstructed from 31 fungal genomes.</title>
        <authorList>
            <person name="Floudas D."/>
            <person name="Binder M."/>
            <person name="Riley R."/>
            <person name="Barry K."/>
            <person name="Blanchette R.A."/>
            <person name="Henrissat B."/>
            <person name="Martinez A.T."/>
            <person name="Otillar R."/>
            <person name="Spatafora J.W."/>
            <person name="Yadav J.S."/>
            <person name="Aerts A."/>
            <person name="Benoit I."/>
            <person name="Boyd A."/>
            <person name="Carlson A."/>
            <person name="Copeland A."/>
            <person name="Coutinho P.M."/>
            <person name="de Vries R.P."/>
            <person name="Ferreira P."/>
            <person name="Findley K."/>
            <person name="Foster B."/>
            <person name="Gaskell J."/>
            <person name="Glotzer D."/>
            <person name="Gorecki P."/>
            <person name="Heitman J."/>
            <person name="Hesse C."/>
            <person name="Hori C."/>
            <person name="Igarashi K."/>
            <person name="Jurgens J.A."/>
            <person name="Kallen N."/>
            <person name="Kersten P."/>
            <person name="Kohler A."/>
            <person name="Kuees U."/>
            <person name="Kumar T.K.A."/>
            <person name="Kuo A."/>
            <person name="LaButti K."/>
            <person name="Larrondo L.F."/>
            <person name="Lindquist E."/>
            <person name="Ling A."/>
            <person name="Lombard V."/>
            <person name="Lucas S."/>
            <person name="Lundell T."/>
            <person name="Martin R."/>
            <person name="McLaughlin D.J."/>
            <person name="Morgenstern I."/>
            <person name="Morin E."/>
            <person name="Murat C."/>
            <person name="Nagy L.G."/>
            <person name="Nolan M."/>
            <person name="Ohm R.A."/>
            <person name="Patyshakuliyeva A."/>
            <person name="Rokas A."/>
            <person name="Ruiz-Duenas F.J."/>
            <person name="Sabat G."/>
            <person name="Salamov A."/>
            <person name="Samejima M."/>
            <person name="Schmutz J."/>
            <person name="Slot J.C."/>
            <person name="St John F."/>
            <person name="Stenlid J."/>
            <person name="Sun H."/>
            <person name="Sun S."/>
            <person name="Syed K."/>
            <person name="Tsang A."/>
            <person name="Wiebenga A."/>
            <person name="Young D."/>
            <person name="Pisabarro A."/>
            <person name="Eastwood D.C."/>
            <person name="Martin F."/>
            <person name="Cullen D."/>
            <person name="Grigoriev I.V."/>
            <person name="Hibbett D.S."/>
        </authorList>
    </citation>
    <scope>NUCLEOTIDE SEQUENCE [LARGE SCALE GENOMIC DNA]</scope>
    <source>
        <strain evidence="12 13">ATCC 11539</strain>
    </source>
</reference>
<keyword evidence="4" id="KW-1000">Mitochondrion outer membrane</keyword>
<dbReference type="Proteomes" id="UP000030669">
    <property type="component" value="Unassembled WGS sequence"/>
</dbReference>
<keyword evidence="13" id="KW-1185">Reference proteome</keyword>
<evidence type="ECO:0000256" key="7">
    <source>
        <dbReference type="ARBA" id="ARBA00023136"/>
    </source>
</evidence>
<keyword evidence="5" id="KW-0653">Protein transport</keyword>
<keyword evidence="6" id="KW-0496">Mitochondrion</keyword>
<evidence type="ECO:0008006" key="14">
    <source>
        <dbReference type="Google" id="ProtNLM"/>
    </source>
</evidence>
<dbReference type="GeneID" id="19308290"/>
<evidence type="ECO:0000256" key="2">
    <source>
        <dbReference type="ARBA" id="ARBA00009170"/>
    </source>
</evidence>
<evidence type="ECO:0000259" key="10">
    <source>
        <dbReference type="Pfam" id="PF10568"/>
    </source>
</evidence>
<comment type="subcellular location">
    <subcellularLocation>
        <location evidence="1">Mitochondrion outer membrane</location>
    </subcellularLocation>
</comment>
<dbReference type="STRING" id="670483.S7RY56"/>
<evidence type="ECO:0000256" key="5">
    <source>
        <dbReference type="ARBA" id="ARBA00022927"/>
    </source>
</evidence>
<evidence type="ECO:0000259" key="11">
    <source>
        <dbReference type="Pfam" id="PF17171"/>
    </source>
</evidence>
<feature type="domain" description="Metaxin glutathione S-transferase" evidence="11">
    <location>
        <begin position="214"/>
        <end position="273"/>
    </location>
</feature>
<dbReference type="CDD" id="cd03054">
    <property type="entry name" value="GST_N_Metaxin"/>
    <property type="match status" value="1"/>
</dbReference>
<dbReference type="eggNOG" id="KOG3028">
    <property type="taxonomic scope" value="Eukaryota"/>
</dbReference>
<sequence length="386" mass="43096">MSHPHTLVLHIWPGRWGLISVDPACLAAALYLQLTIPGEFSVAECTNPDLSPSGKLPFLTDGMHSVSPLASIMKFVSYRRLGESPSESADHRVNDLDAILNVHERAQKAAWCAHIESQLGDLLGHAMYAMQVNWRELVHPTFAMMLPVPQRYYVPGRLRDTYKSRLESSDLWDVSGEEVEEKPKFGEKKKEEPKEHQFKRVFQRDKIVEKARDILDIYARLLGDKSFFFHDRPTTLDIVLAAHILLLIEPPYPDPLLKSLVNESYPRLASHARSVYSAAFPVSESYPPLASSSQSSLRALLPSFSWSSVRPASAPKNTKEDSKIDLWTLGWIALATIGTIGFWAVAGPRITFVVAVDDEDEVNELDEAEDDAPENPPISDDEGGVS</sequence>
<dbReference type="InterPro" id="IPR019564">
    <property type="entry name" value="Sam37/metaxin_N"/>
</dbReference>
<evidence type="ECO:0000256" key="8">
    <source>
        <dbReference type="SAM" id="MobiDB-lite"/>
    </source>
</evidence>
<keyword evidence="3" id="KW-0813">Transport</keyword>
<feature type="signal peptide" evidence="9">
    <location>
        <begin position="1"/>
        <end position="17"/>
    </location>
</feature>
<accession>S7RY56</accession>
<evidence type="ECO:0000256" key="3">
    <source>
        <dbReference type="ARBA" id="ARBA00022448"/>
    </source>
</evidence>
<keyword evidence="9" id="KW-0732">Signal</keyword>
<feature type="domain" description="Mitochondrial outer membrane transport complex Sam37/metaxin N-terminal" evidence="10">
    <location>
        <begin position="25"/>
        <end position="159"/>
    </location>
</feature>
<dbReference type="RefSeq" id="XP_007863544.1">
    <property type="nucleotide sequence ID" value="XM_007865353.1"/>
</dbReference>
<evidence type="ECO:0000313" key="12">
    <source>
        <dbReference type="EMBL" id="EPQ58339.1"/>
    </source>
</evidence>
<dbReference type="Pfam" id="PF17171">
    <property type="entry name" value="GST_C_6"/>
    <property type="match status" value="1"/>
</dbReference>
<dbReference type="GO" id="GO:0001401">
    <property type="term" value="C:SAM complex"/>
    <property type="evidence" value="ECO:0007669"/>
    <property type="project" value="InterPro"/>
</dbReference>
<dbReference type="GO" id="GO:0007005">
    <property type="term" value="P:mitochondrion organization"/>
    <property type="evidence" value="ECO:0007669"/>
    <property type="project" value="TreeGrafter"/>
</dbReference>
<dbReference type="EMBL" id="KB469298">
    <property type="protein sequence ID" value="EPQ58339.1"/>
    <property type="molecule type" value="Genomic_DNA"/>
</dbReference>
<dbReference type="OrthoDB" id="5835136at2759"/>
<dbReference type="InterPro" id="IPR033468">
    <property type="entry name" value="Metaxin_GST"/>
</dbReference>
<protein>
    <recommendedName>
        <fullName evidence="14">Mitochondrial outer membrane transport complex Sam37/metaxin N-terminal domain-containing protein</fullName>
    </recommendedName>
</protein>
<evidence type="ECO:0000313" key="13">
    <source>
        <dbReference type="Proteomes" id="UP000030669"/>
    </source>
</evidence>
<dbReference type="KEGG" id="gtr:GLOTRDRAFT_72674"/>
<evidence type="ECO:0000256" key="4">
    <source>
        <dbReference type="ARBA" id="ARBA00022787"/>
    </source>
</evidence>
<proteinExistence type="inferred from homology"/>
<dbReference type="SUPFAM" id="SSF47616">
    <property type="entry name" value="GST C-terminal domain-like"/>
    <property type="match status" value="1"/>
</dbReference>
<dbReference type="PANTHER" id="PTHR12289">
    <property type="entry name" value="METAXIN RELATED"/>
    <property type="match status" value="1"/>
</dbReference>
<dbReference type="InterPro" id="IPR050931">
    <property type="entry name" value="Mito_Protein_Transport_Metaxin"/>
</dbReference>
<dbReference type="Pfam" id="PF10568">
    <property type="entry name" value="Tom37"/>
    <property type="match status" value="1"/>
</dbReference>
<gene>
    <name evidence="12" type="ORF">GLOTRDRAFT_72674</name>
</gene>
<evidence type="ECO:0000256" key="1">
    <source>
        <dbReference type="ARBA" id="ARBA00004294"/>
    </source>
</evidence>
<keyword evidence="7" id="KW-0472">Membrane</keyword>
<dbReference type="CDD" id="cd03193">
    <property type="entry name" value="GST_C_Metaxin"/>
    <property type="match status" value="1"/>
</dbReference>
<name>S7RY56_GLOTA</name>
<dbReference type="HOGENOM" id="CLU_032751_2_0_1"/>
<dbReference type="InterPro" id="IPR036282">
    <property type="entry name" value="Glutathione-S-Trfase_C_sf"/>
</dbReference>